<evidence type="ECO:0000313" key="4">
    <source>
        <dbReference type="Proteomes" id="UP000266723"/>
    </source>
</evidence>
<comment type="caution">
    <text evidence="3">The sequence shown here is derived from an EMBL/GenBank/DDBJ whole genome shotgun (WGS) entry which is preliminary data.</text>
</comment>
<organism evidence="3 4">
    <name type="scientific">Brassica cretica</name>
    <name type="common">Mustard</name>
    <dbReference type="NCBI Taxonomy" id="69181"/>
    <lineage>
        <taxon>Eukaryota</taxon>
        <taxon>Viridiplantae</taxon>
        <taxon>Streptophyta</taxon>
        <taxon>Embryophyta</taxon>
        <taxon>Tracheophyta</taxon>
        <taxon>Spermatophyta</taxon>
        <taxon>Magnoliopsida</taxon>
        <taxon>eudicotyledons</taxon>
        <taxon>Gunneridae</taxon>
        <taxon>Pentapetalae</taxon>
        <taxon>rosids</taxon>
        <taxon>malvids</taxon>
        <taxon>Brassicales</taxon>
        <taxon>Brassicaceae</taxon>
        <taxon>Brassiceae</taxon>
        <taxon>Brassica</taxon>
    </lineage>
</organism>
<feature type="compositionally biased region" description="Basic and acidic residues" evidence="1">
    <location>
        <begin position="21"/>
        <end position="34"/>
    </location>
</feature>
<keyword evidence="4" id="KW-1185">Reference proteome</keyword>
<evidence type="ECO:0008006" key="5">
    <source>
        <dbReference type="Google" id="ProtNLM"/>
    </source>
</evidence>
<accession>A0ABQ7BKH5</accession>
<keyword evidence="2" id="KW-1133">Transmembrane helix</keyword>
<dbReference type="Proteomes" id="UP000266723">
    <property type="component" value="Unassembled WGS sequence"/>
</dbReference>
<reference evidence="3 4" key="1">
    <citation type="journal article" date="2020" name="BMC Genomics">
        <title>Intraspecific diversification of the crop wild relative Brassica cretica Lam. using demographic model selection.</title>
        <authorList>
            <person name="Kioukis A."/>
            <person name="Michalopoulou V.A."/>
            <person name="Briers L."/>
            <person name="Pirintsos S."/>
            <person name="Studholme D.J."/>
            <person name="Pavlidis P."/>
            <person name="Sarris P.F."/>
        </authorList>
    </citation>
    <scope>NUCLEOTIDE SEQUENCE [LARGE SCALE GENOMIC DNA]</scope>
    <source>
        <strain evidence="4">cv. PFS-1207/04</strain>
    </source>
</reference>
<feature type="region of interest" description="Disordered" evidence="1">
    <location>
        <begin position="1"/>
        <end position="34"/>
    </location>
</feature>
<dbReference type="EMBL" id="QGKV02001507">
    <property type="protein sequence ID" value="KAF3532650.1"/>
    <property type="molecule type" value="Genomic_DNA"/>
</dbReference>
<evidence type="ECO:0000313" key="3">
    <source>
        <dbReference type="EMBL" id="KAF3532650.1"/>
    </source>
</evidence>
<feature type="transmembrane region" description="Helical" evidence="2">
    <location>
        <begin position="56"/>
        <end position="76"/>
    </location>
</feature>
<keyword evidence="2" id="KW-0812">Transmembrane</keyword>
<proteinExistence type="predicted"/>
<keyword evidence="2" id="KW-0472">Membrane</keyword>
<feature type="transmembrane region" description="Helical" evidence="2">
    <location>
        <begin position="88"/>
        <end position="108"/>
    </location>
</feature>
<gene>
    <name evidence="3" type="ORF">DY000_02040815</name>
</gene>
<protein>
    <recommendedName>
        <fullName evidence="5">Transmembrane protein</fullName>
    </recommendedName>
</protein>
<sequence>MAKSNITPLERRDDFVDEEERNTNEEKKIVGGGGGEERGENILKYILRDLGSSFSFLFYVLYAVWLVSPWIVKLPITDGVRILEFGSNGSIVVVTVLSSCRMVFPAQFNGFGASTLLSYCRWKSFGQISSSFGFLFYVLYAVWLVSPWIVKLPITDGVRILEFGSNGSIVVVTVLSSCRMVFPAQFNGFGASTLLSY</sequence>
<evidence type="ECO:0000256" key="2">
    <source>
        <dbReference type="SAM" id="Phobius"/>
    </source>
</evidence>
<evidence type="ECO:0000256" key="1">
    <source>
        <dbReference type="SAM" id="MobiDB-lite"/>
    </source>
</evidence>
<feature type="transmembrane region" description="Helical" evidence="2">
    <location>
        <begin position="128"/>
        <end position="150"/>
    </location>
</feature>
<name>A0ABQ7BKH5_BRACR</name>